<dbReference type="EMBL" id="VTFH01000001">
    <property type="protein sequence ID" value="KAA8560588.1"/>
    <property type="molecule type" value="Genomic_DNA"/>
</dbReference>
<dbReference type="InterPro" id="IPR000182">
    <property type="entry name" value="GNAT_dom"/>
</dbReference>
<proteinExistence type="predicted"/>
<name>A0A5M9IUZ1_9PSED</name>
<dbReference type="Gene3D" id="3.40.630.30">
    <property type="match status" value="1"/>
</dbReference>
<sequence>MIRAAKHSDVPRLIELGTMLHDISSYSTQPHNAEKSAAFLHELINGQNGVVFAAEIDGVVVGGMAGGIVDQWFNDDLIAYDYSIFIEPSRRSGITAIRLVKAFEEWARIKGAKIVQLGIGTKLNVEGTSKLYQSLGFEVFAPLFQKEIK</sequence>
<dbReference type="InterPro" id="IPR016181">
    <property type="entry name" value="Acyl_CoA_acyltransferase"/>
</dbReference>
<comment type="caution">
    <text evidence="2">The sequence shown here is derived from an EMBL/GenBank/DDBJ whole genome shotgun (WGS) entry which is preliminary data.</text>
</comment>
<evidence type="ECO:0000313" key="3">
    <source>
        <dbReference type="Proteomes" id="UP000323425"/>
    </source>
</evidence>
<organism evidence="2 3">
    <name type="scientific">Pseudomonas extremaustralis</name>
    <dbReference type="NCBI Taxonomy" id="359110"/>
    <lineage>
        <taxon>Bacteria</taxon>
        <taxon>Pseudomonadati</taxon>
        <taxon>Pseudomonadota</taxon>
        <taxon>Gammaproteobacteria</taxon>
        <taxon>Pseudomonadales</taxon>
        <taxon>Pseudomonadaceae</taxon>
        <taxon>Pseudomonas</taxon>
    </lineage>
</organism>
<dbReference type="Pfam" id="PF00583">
    <property type="entry name" value="Acetyltransf_1"/>
    <property type="match status" value="1"/>
</dbReference>
<dbReference type="AlphaFoldDB" id="A0A5M9IUZ1"/>
<dbReference type="PROSITE" id="PS51186">
    <property type="entry name" value="GNAT"/>
    <property type="match status" value="1"/>
</dbReference>
<protein>
    <recommendedName>
        <fullName evidence="1">N-acetyltransferase domain-containing protein</fullName>
    </recommendedName>
</protein>
<dbReference type="SUPFAM" id="SSF55729">
    <property type="entry name" value="Acyl-CoA N-acyltransferases (Nat)"/>
    <property type="match status" value="1"/>
</dbReference>
<evidence type="ECO:0000313" key="2">
    <source>
        <dbReference type="EMBL" id="KAA8560588.1"/>
    </source>
</evidence>
<gene>
    <name evidence="2" type="ORF">FX985_00638</name>
</gene>
<accession>A0A5M9IUZ1</accession>
<reference evidence="2 3" key="1">
    <citation type="journal article" date="2018" name="Plant Biotechnol. Rep.">
        <title>Diversity and antifungal activity of endophytic bacteria associated with Panax ginseng seedlings.</title>
        <authorList>
            <person name="Park J.M."/>
            <person name="Hong C.E."/>
            <person name="Jo S.H."/>
        </authorList>
    </citation>
    <scope>NUCLEOTIDE SEQUENCE [LARGE SCALE GENOMIC DNA]</scope>
    <source>
        <strain evidence="2 3">PgKB38</strain>
    </source>
</reference>
<dbReference type="GO" id="GO:0016747">
    <property type="term" value="F:acyltransferase activity, transferring groups other than amino-acyl groups"/>
    <property type="evidence" value="ECO:0007669"/>
    <property type="project" value="InterPro"/>
</dbReference>
<feature type="domain" description="N-acetyltransferase" evidence="1">
    <location>
        <begin position="1"/>
        <end position="149"/>
    </location>
</feature>
<dbReference type="Proteomes" id="UP000323425">
    <property type="component" value="Unassembled WGS sequence"/>
</dbReference>
<evidence type="ECO:0000259" key="1">
    <source>
        <dbReference type="PROSITE" id="PS51186"/>
    </source>
</evidence>